<accession>A0ABP6XCP2</accession>
<keyword evidence="3" id="KW-1185">Reference proteome</keyword>
<proteinExistence type="predicted"/>
<feature type="region of interest" description="Disordered" evidence="1">
    <location>
        <begin position="25"/>
        <end position="73"/>
    </location>
</feature>
<dbReference type="Proteomes" id="UP001500630">
    <property type="component" value="Unassembled WGS sequence"/>
</dbReference>
<organism evidence="2 3">
    <name type="scientific">Nonomuraea rosea</name>
    <dbReference type="NCBI Taxonomy" id="638574"/>
    <lineage>
        <taxon>Bacteria</taxon>
        <taxon>Bacillati</taxon>
        <taxon>Actinomycetota</taxon>
        <taxon>Actinomycetes</taxon>
        <taxon>Streptosporangiales</taxon>
        <taxon>Streptosporangiaceae</taxon>
        <taxon>Nonomuraea</taxon>
    </lineage>
</organism>
<sequence length="73" mass="7908">MTCHIGVEHLGDELAPHPAHRLDFTRKPSPGDLVTGDFSAQDLDRHLPPLGVDSEVDNAHPALSEPPEQPVRA</sequence>
<dbReference type="EMBL" id="BAABDQ010000011">
    <property type="protein sequence ID" value="GAA3565127.1"/>
    <property type="molecule type" value="Genomic_DNA"/>
</dbReference>
<evidence type="ECO:0000313" key="3">
    <source>
        <dbReference type="Proteomes" id="UP001500630"/>
    </source>
</evidence>
<name>A0ABP6XCP2_9ACTN</name>
<protein>
    <submittedName>
        <fullName evidence="2">Uncharacterized protein</fullName>
    </submittedName>
</protein>
<evidence type="ECO:0000313" key="2">
    <source>
        <dbReference type="EMBL" id="GAA3565127.1"/>
    </source>
</evidence>
<evidence type="ECO:0000256" key="1">
    <source>
        <dbReference type="SAM" id="MobiDB-lite"/>
    </source>
</evidence>
<gene>
    <name evidence="2" type="ORF">GCM10022419_052270</name>
</gene>
<reference evidence="3" key="1">
    <citation type="journal article" date="2019" name="Int. J. Syst. Evol. Microbiol.">
        <title>The Global Catalogue of Microorganisms (GCM) 10K type strain sequencing project: providing services to taxonomists for standard genome sequencing and annotation.</title>
        <authorList>
            <consortium name="The Broad Institute Genomics Platform"/>
            <consortium name="The Broad Institute Genome Sequencing Center for Infectious Disease"/>
            <person name="Wu L."/>
            <person name="Ma J."/>
        </authorList>
    </citation>
    <scope>NUCLEOTIDE SEQUENCE [LARGE SCALE GENOMIC DNA]</scope>
    <source>
        <strain evidence="3">JCM 17326</strain>
    </source>
</reference>
<comment type="caution">
    <text evidence="2">The sequence shown here is derived from an EMBL/GenBank/DDBJ whole genome shotgun (WGS) entry which is preliminary data.</text>
</comment>